<protein>
    <submittedName>
        <fullName evidence="1">Aromatic amino acid ammonia-lyase</fullName>
    </submittedName>
</protein>
<proteinExistence type="predicted"/>
<dbReference type="Proteomes" id="UP000683575">
    <property type="component" value="Chromosome"/>
</dbReference>
<dbReference type="AlphaFoldDB" id="A0A975SYS4"/>
<dbReference type="EMBL" id="CP077062">
    <property type="protein sequence ID" value="QWZ08366.1"/>
    <property type="molecule type" value="Genomic_DNA"/>
</dbReference>
<sequence length="508" mass="52015">MTGTVHVREAPDLDAAAVLAVADGARLRLDPDLLAALQVSRDLTVATLTDAGPVYGVTTGMGLQSHLAVGAAEQPAYQGDLMLARAVGTAPWLDRRTTRAVLATRLRTLLDPETGISPALATALVALLDADVLPALPATANGAAGEIIPLAHLGGLLTGSGDALAADGTTLAAADALARAGLAPYTCGTKEGVALLQGVPVATARAVLLAHDARVHAAQALAVAAAEVAVLRAPRDPYVAALARGDEVLAAVHEGLLRLAGDEPGPRMLQAPVSFRVTGPAIAHLLRSARHLEDAVDRSLAAVSTSPALVDGRFLGTAGFDGFDLAACADGVRLAVLHLAETGAARLHRMLDARVTGLAPQLSADPGRQAGLVVVHKRAVGLVHAARRTAAPASLGATETSLGQEDVQSFGLESAQALQDALAVLRDVTACELLAVHQATLLGPDRPRGSATLQLVLRKASEVLPDQITDRHFGRDVRAIAFVLGVGWAHDVLHAPADAAFHPARDTP</sequence>
<dbReference type="KEGG" id="nps:KRR39_00285"/>
<organism evidence="1 2">
    <name type="scientific">Nocardioides panacis</name>
    <dbReference type="NCBI Taxonomy" id="2849501"/>
    <lineage>
        <taxon>Bacteria</taxon>
        <taxon>Bacillati</taxon>
        <taxon>Actinomycetota</taxon>
        <taxon>Actinomycetes</taxon>
        <taxon>Propionibacteriales</taxon>
        <taxon>Nocardioidaceae</taxon>
        <taxon>Nocardioides</taxon>
    </lineage>
</organism>
<dbReference type="Pfam" id="PF00221">
    <property type="entry name" value="Lyase_aromatic"/>
    <property type="match status" value="1"/>
</dbReference>
<evidence type="ECO:0000313" key="1">
    <source>
        <dbReference type="EMBL" id="QWZ08366.1"/>
    </source>
</evidence>
<evidence type="ECO:0000313" key="2">
    <source>
        <dbReference type="Proteomes" id="UP000683575"/>
    </source>
</evidence>
<gene>
    <name evidence="1" type="ORF">KRR39_00285</name>
</gene>
<dbReference type="PANTHER" id="PTHR10362">
    <property type="entry name" value="HISTIDINE AMMONIA-LYASE"/>
    <property type="match status" value="1"/>
</dbReference>
<dbReference type="InterPro" id="IPR001106">
    <property type="entry name" value="Aromatic_Lyase"/>
</dbReference>
<reference evidence="1" key="1">
    <citation type="submission" date="2021-06" db="EMBL/GenBank/DDBJ databases">
        <title>Complete genome sequence of Nocardioides sp. G188.</title>
        <authorList>
            <person name="Im W.-T."/>
        </authorList>
    </citation>
    <scope>NUCLEOTIDE SEQUENCE</scope>
    <source>
        <strain evidence="1">G188</strain>
    </source>
</reference>
<name>A0A975SYS4_9ACTN</name>
<accession>A0A975SYS4</accession>
<keyword evidence="2" id="KW-1185">Reference proteome</keyword>